<dbReference type="InterPro" id="IPR000184">
    <property type="entry name" value="Bac_surfAg_D15"/>
</dbReference>
<gene>
    <name evidence="14" type="ORF">ACFO3A_09465</name>
</gene>
<organism evidence="14 15">
    <name type="scientific">Comamonas nitrativorans</name>
    <dbReference type="NCBI Taxonomy" id="108437"/>
    <lineage>
        <taxon>Bacteria</taxon>
        <taxon>Pseudomonadati</taxon>
        <taxon>Pseudomonadota</taxon>
        <taxon>Betaproteobacteria</taxon>
        <taxon>Burkholderiales</taxon>
        <taxon>Comamonadaceae</taxon>
        <taxon>Comamonas</taxon>
    </lineage>
</organism>
<dbReference type="Gene3D" id="3.10.20.310">
    <property type="entry name" value="membrane protein fhac"/>
    <property type="match status" value="2"/>
</dbReference>
<evidence type="ECO:0000256" key="9">
    <source>
        <dbReference type="ARBA" id="ARBA00033063"/>
    </source>
</evidence>
<dbReference type="PANTHER" id="PTHR12815:SF47">
    <property type="entry name" value="TRANSLOCATION AND ASSEMBLY MODULE SUBUNIT TAMA"/>
    <property type="match status" value="1"/>
</dbReference>
<sequence length="611" mass="67373">MRFFSHLGLLLATVLLAGCGLLTKPTATATGQPNFELQIHARPKEAQDLLAAHLELNRYRELEGLRRQELTRLISVADTDIRKLLATLGYFAPTVELELHNPPRDSSDLPVVRIEVDAGEQATVTAVDVQVTSPQDGEKAGSWQRQAVQRNWPLEVGQPFSQDAWAGAKAEGLRSLQAQRYPTAQLLTSRADIDADTQQAALQAHYATGPLVRFGPLEIEGGQRYDAAGVTRAARLPVGQEYRQSTLLDVQQRMAATGLYDSVFLTLQTEQMPEGQAEVQVPVLAQVREAPLQKWVYGVGLSTDTGPRLSIDHTHNRVPGLGWQAQSKLQLNRKNPLLSTRLYSLPDDSGWNWFTSAELERAELADYQANSIALSAGRGKNEDKIDRQYFLRYDLANPQGDDAPPKSSAISANYSWTGRYFNNPTNPTRGYGLAFELGVGTTLTPQRTPFTRALGRWQYFQPMGERDAATKRRSRLALRAQAGAVTARKGADIPLTLLFLSGGDTTVRGYSYQSIGARTDNAQRIGGRYMLAGSVEWQRPIVLAGNRNDWEHTVFMDAGSVSDEPAQGMQVFVGAGSGIRWNSPVGPLQADLAYGFKTQKIRLHLRLGFTF</sequence>
<evidence type="ECO:0000256" key="7">
    <source>
        <dbReference type="ARBA" id="ARBA00023136"/>
    </source>
</evidence>
<evidence type="ECO:0000313" key="15">
    <source>
        <dbReference type="Proteomes" id="UP001595967"/>
    </source>
</evidence>
<keyword evidence="6 11" id="KW-0732">Signal</keyword>
<evidence type="ECO:0000256" key="3">
    <source>
        <dbReference type="ARBA" id="ARBA00015419"/>
    </source>
</evidence>
<comment type="caution">
    <text evidence="14">The sequence shown here is derived from an EMBL/GenBank/DDBJ whole genome shotgun (WGS) entry which is preliminary data.</text>
</comment>
<reference evidence="15" key="1">
    <citation type="journal article" date="2019" name="Int. J. Syst. Evol. Microbiol.">
        <title>The Global Catalogue of Microorganisms (GCM) 10K type strain sequencing project: providing services to taxonomists for standard genome sequencing and annotation.</title>
        <authorList>
            <consortium name="The Broad Institute Genomics Platform"/>
            <consortium name="The Broad Institute Genome Sequencing Center for Infectious Disease"/>
            <person name="Wu L."/>
            <person name="Ma J."/>
        </authorList>
    </citation>
    <scope>NUCLEOTIDE SEQUENCE [LARGE SCALE GENOMIC DNA]</scope>
    <source>
        <strain evidence="15">JCM 11650</strain>
    </source>
</reference>
<evidence type="ECO:0000256" key="11">
    <source>
        <dbReference type="SAM" id="SignalP"/>
    </source>
</evidence>
<dbReference type="RefSeq" id="WP_377725861.1">
    <property type="nucleotide sequence ID" value="NZ_JBHSEW010000007.1"/>
</dbReference>
<evidence type="ECO:0000256" key="1">
    <source>
        <dbReference type="ARBA" id="ARBA00004442"/>
    </source>
</evidence>
<dbReference type="PROSITE" id="PS51257">
    <property type="entry name" value="PROKAR_LIPOPROTEIN"/>
    <property type="match status" value="1"/>
</dbReference>
<evidence type="ECO:0000256" key="4">
    <source>
        <dbReference type="ARBA" id="ARBA00022452"/>
    </source>
</evidence>
<comment type="subunit">
    <text evidence="10">Interacts with TamB to form the translocation and assembly module (TAM).</text>
</comment>
<evidence type="ECO:0000256" key="5">
    <source>
        <dbReference type="ARBA" id="ARBA00022692"/>
    </source>
</evidence>
<protein>
    <recommendedName>
        <fullName evidence="3">Translocation and assembly module subunit TamA</fullName>
    </recommendedName>
    <alternativeName>
        <fullName evidence="9">Autotransporter assembly factor TamA</fullName>
    </alternativeName>
</protein>
<dbReference type="Pfam" id="PF17243">
    <property type="entry name" value="POTRA_TamA_1"/>
    <property type="match status" value="1"/>
</dbReference>
<feature type="domain" description="TamA POTRA" evidence="13">
    <location>
        <begin position="36"/>
        <end position="108"/>
    </location>
</feature>
<keyword evidence="15" id="KW-1185">Reference proteome</keyword>
<evidence type="ECO:0000256" key="6">
    <source>
        <dbReference type="ARBA" id="ARBA00022729"/>
    </source>
</evidence>
<comment type="similarity">
    <text evidence="2">Belongs to the TamA family.</text>
</comment>
<evidence type="ECO:0000256" key="2">
    <source>
        <dbReference type="ARBA" id="ARBA00010248"/>
    </source>
</evidence>
<dbReference type="Pfam" id="PF01103">
    <property type="entry name" value="Omp85"/>
    <property type="match status" value="1"/>
</dbReference>
<evidence type="ECO:0000259" key="12">
    <source>
        <dbReference type="Pfam" id="PF01103"/>
    </source>
</evidence>
<dbReference type="PANTHER" id="PTHR12815">
    <property type="entry name" value="SORTING AND ASSEMBLY MACHINERY SAMM50 PROTEIN FAMILY MEMBER"/>
    <property type="match status" value="1"/>
</dbReference>
<feature type="chain" id="PRO_5047067709" description="Translocation and assembly module subunit TamA" evidence="11">
    <location>
        <begin position="30"/>
        <end position="611"/>
    </location>
</feature>
<dbReference type="InterPro" id="IPR035243">
    <property type="entry name" value="TamA_POTRA_Dom_1"/>
</dbReference>
<accession>A0ABV9GWQ4</accession>
<evidence type="ECO:0000259" key="13">
    <source>
        <dbReference type="Pfam" id="PF17243"/>
    </source>
</evidence>
<evidence type="ECO:0000313" key="14">
    <source>
        <dbReference type="EMBL" id="MFC4622442.1"/>
    </source>
</evidence>
<keyword evidence="8" id="KW-0998">Cell outer membrane</keyword>
<evidence type="ECO:0000256" key="10">
    <source>
        <dbReference type="ARBA" id="ARBA00093548"/>
    </source>
</evidence>
<name>A0ABV9GWQ4_9BURK</name>
<keyword evidence="5" id="KW-0812">Transmembrane</keyword>
<keyword evidence="4" id="KW-1134">Transmembrane beta strand</keyword>
<dbReference type="Gene3D" id="2.40.160.50">
    <property type="entry name" value="membrane protein fhac: a member of the omp85/tpsb transporter family"/>
    <property type="match status" value="1"/>
</dbReference>
<evidence type="ECO:0000256" key="8">
    <source>
        <dbReference type="ARBA" id="ARBA00023237"/>
    </source>
</evidence>
<keyword evidence="7" id="KW-0472">Membrane</keyword>
<dbReference type="Proteomes" id="UP001595967">
    <property type="component" value="Unassembled WGS sequence"/>
</dbReference>
<feature type="signal peptide" evidence="11">
    <location>
        <begin position="1"/>
        <end position="29"/>
    </location>
</feature>
<feature type="domain" description="Bacterial surface antigen (D15)" evidence="12">
    <location>
        <begin position="388"/>
        <end position="611"/>
    </location>
</feature>
<dbReference type="InterPro" id="IPR039910">
    <property type="entry name" value="D15-like"/>
</dbReference>
<proteinExistence type="inferred from homology"/>
<dbReference type="EMBL" id="JBHSEW010000007">
    <property type="protein sequence ID" value="MFC4622442.1"/>
    <property type="molecule type" value="Genomic_DNA"/>
</dbReference>
<comment type="subcellular location">
    <subcellularLocation>
        <location evidence="1">Cell outer membrane</location>
    </subcellularLocation>
</comment>